<proteinExistence type="predicted"/>
<dbReference type="AlphaFoldDB" id="X1JJV4"/>
<protein>
    <submittedName>
        <fullName evidence="1">Uncharacterized protein</fullName>
    </submittedName>
</protein>
<name>X1JJV4_9ZZZZ</name>
<feature type="non-terminal residue" evidence="1">
    <location>
        <position position="41"/>
    </location>
</feature>
<gene>
    <name evidence="1" type="ORF">S03H2_72873</name>
</gene>
<organism evidence="1">
    <name type="scientific">marine sediment metagenome</name>
    <dbReference type="NCBI Taxonomy" id="412755"/>
    <lineage>
        <taxon>unclassified sequences</taxon>
        <taxon>metagenomes</taxon>
        <taxon>ecological metagenomes</taxon>
    </lineage>
</organism>
<dbReference type="EMBL" id="BARU01049560">
    <property type="protein sequence ID" value="GAH94367.1"/>
    <property type="molecule type" value="Genomic_DNA"/>
</dbReference>
<evidence type="ECO:0000313" key="1">
    <source>
        <dbReference type="EMBL" id="GAH94367.1"/>
    </source>
</evidence>
<reference evidence="1" key="1">
    <citation type="journal article" date="2014" name="Front. Microbiol.">
        <title>High frequency of phylogenetically diverse reductive dehalogenase-homologous genes in deep subseafloor sedimentary metagenomes.</title>
        <authorList>
            <person name="Kawai M."/>
            <person name="Futagami T."/>
            <person name="Toyoda A."/>
            <person name="Takaki Y."/>
            <person name="Nishi S."/>
            <person name="Hori S."/>
            <person name="Arai W."/>
            <person name="Tsubouchi T."/>
            <person name="Morono Y."/>
            <person name="Uchiyama I."/>
            <person name="Ito T."/>
            <person name="Fujiyama A."/>
            <person name="Inagaki F."/>
            <person name="Takami H."/>
        </authorList>
    </citation>
    <scope>NUCLEOTIDE SEQUENCE</scope>
    <source>
        <strain evidence="1">Expedition CK06-06</strain>
    </source>
</reference>
<comment type="caution">
    <text evidence="1">The sequence shown here is derived from an EMBL/GenBank/DDBJ whole genome shotgun (WGS) entry which is preliminary data.</text>
</comment>
<accession>X1JJV4</accession>
<sequence length="41" mass="4851">MNFAYQWGAGTIWNDFDHGSYRDHVVAYPTMDGRIDTVQWE</sequence>